<dbReference type="GO" id="GO:0045892">
    <property type="term" value="P:negative regulation of DNA-templated transcription"/>
    <property type="evidence" value="ECO:0007669"/>
    <property type="project" value="InterPro"/>
</dbReference>
<keyword evidence="3 5" id="KW-0238">DNA-binding</keyword>
<name>A0A1H4VRB9_9MICC</name>
<dbReference type="PRINTS" id="PR00400">
    <property type="entry name" value="TETREPRESSOR"/>
</dbReference>
<keyword evidence="2" id="KW-0805">Transcription regulation</keyword>
<dbReference type="Pfam" id="PF02909">
    <property type="entry name" value="TetR_C_1"/>
    <property type="match status" value="1"/>
</dbReference>
<reference evidence="7 8" key="1">
    <citation type="submission" date="2016-10" db="EMBL/GenBank/DDBJ databases">
        <authorList>
            <person name="de Groot N.N."/>
        </authorList>
    </citation>
    <scope>NUCLEOTIDE SEQUENCE [LARGE SCALE GENOMIC DNA]</scope>
    <source>
        <strain evidence="7 8">DSM 10495</strain>
    </source>
</reference>
<keyword evidence="4" id="KW-0804">Transcription</keyword>
<dbReference type="Proteomes" id="UP000182652">
    <property type="component" value="Unassembled WGS sequence"/>
</dbReference>
<dbReference type="EMBL" id="FNSN01000004">
    <property type="protein sequence ID" value="SEC83493.1"/>
    <property type="molecule type" value="Genomic_DNA"/>
</dbReference>
<dbReference type="SUPFAM" id="SSF46689">
    <property type="entry name" value="Homeodomain-like"/>
    <property type="match status" value="1"/>
</dbReference>
<evidence type="ECO:0000313" key="7">
    <source>
        <dbReference type="EMBL" id="SEC83493.1"/>
    </source>
</evidence>
<dbReference type="PANTHER" id="PTHR30055">
    <property type="entry name" value="HTH-TYPE TRANSCRIPTIONAL REGULATOR RUTR"/>
    <property type="match status" value="1"/>
</dbReference>
<dbReference type="Pfam" id="PF00440">
    <property type="entry name" value="TetR_N"/>
    <property type="match status" value="1"/>
</dbReference>
<evidence type="ECO:0000313" key="8">
    <source>
        <dbReference type="Proteomes" id="UP000182652"/>
    </source>
</evidence>
<feature type="domain" description="HTH tetR-type" evidence="6">
    <location>
        <begin position="16"/>
        <end position="76"/>
    </location>
</feature>
<dbReference type="InterPro" id="IPR050109">
    <property type="entry name" value="HTH-type_TetR-like_transc_reg"/>
</dbReference>
<keyword evidence="8" id="KW-1185">Reference proteome</keyword>
<dbReference type="SUPFAM" id="SSF48498">
    <property type="entry name" value="Tetracyclin repressor-like, C-terminal domain"/>
    <property type="match status" value="1"/>
</dbReference>
<dbReference type="GO" id="GO:0046677">
    <property type="term" value="P:response to antibiotic"/>
    <property type="evidence" value="ECO:0007669"/>
    <property type="project" value="InterPro"/>
</dbReference>
<evidence type="ECO:0000259" key="6">
    <source>
        <dbReference type="PROSITE" id="PS50977"/>
    </source>
</evidence>
<dbReference type="InterPro" id="IPR009057">
    <property type="entry name" value="Homeodomain-like_sf"/>
</dbReference>
<dbReference type="GO" id="GO:0003700">
    <property type="term" value="F:DNA-binding transcription factor activity"/>
    <property type="evidence" value="ECO:0007669"/>
    <property type="project" value="TreeGrafter"/>
</dbReference>
<dbReference type="PANTHER" id="PTHR30055:SF151">
    <property type="entry name" value="TRANSCRIPTIONAL REGULATORY PROTEIN"/>
    <property type="match status" value="1"/>
</dbReference>
<dbReference type="Gene3D" id="1.10.357.10">
    <property type="entry name" value="Tetracycline Repressor, domain 2"/>
    <property type="match status" value="1"/>
</dbReference>
<gene>
    <name evidence="7" type="ORF">SAMN04489745_3290</name>
</gene>
<evidence type="ECO:0000256" key="1">
    <source>
        <dbReference type="ARBA" id="ARBA00022491"/>
    </source>
</evidence>
<dbReference type="InterPro" id="IPR004111">
    <property type="entry name" value="Repressor_TetR_C"/>
</dbReference>
<evidence type="ECO:0000256" key="5">
    <source>
        <dbReference type="PROSITE-ProRule" id="PRU00335"/>
    </source>
</evidence>
<dbReference type="InterPro" id="IPR001647">
    <property type="entry name" value="HTH_TetR"/>
</dbReference>
<evidence type="ECO:0000256" key="4">
    <source>
        <dbReference type="ARBA" id="ARBA00023163"/>
    </source>
</evidence>
<keyword evidence="1" id="KW-0678">Repressor</keyword>
<dbReference type="RefSeq" id="WP_174521274.1">
    <property type="nucleotide sequence ID" value="NZ_FNSN01000004.1"/>
</dbReference>
<protein>
    <submittedName>
        <fullName evidence="7">Regulatory protein, tetR family</fullName>
    </submittedName>
</protein>
<proteinExistence type="predicted"/>
<evidence type="ECO:0000256" key="2">
    <source>
        <dbReference type="ARBA" id="ARBA00023015"/>
    </source>
</evidence>
<sequence length="237" mass="25607">MMSTAPRRAGRPKRSVLDRDLIVRTAFDVLRRTGPEDFTMAALAGELGVKTPALYHHVGNKTEVLSSMRELITSGIDHSGFGTLPWLDATRRWARSYRTAFAAHPHAIALLATTPVTGANPTLSMYEAVTQGFLDEGWPEELVVSAIVSLESFILGSALDAVAPADIFDTGDFAEQVPVFTQALAVRERFLGREDDASYATAVADQAFDLGLDAFLAGLSASLERLRNRPGDATTAR</sequence>
<dbReference type="PROSITE" id="PS50977">
    <property type="entry name" value="HTH_TETR_2"/>
    <property type="match status" value="1"/>
</dbReference>
<dbReference type="InterPro" id="IPR036271">
    <property type="entry name" value="Tet_transcr_reg_TetR-rel_C_sf"/>
</dbReference>
<accession>A0A1H4VRB9</accession>
<organism evidence="7 8">
    <name type="scientific">Arthrobacter woluwensis</name>
    <dbReference type="NCBI Taxonomy" id="156980"/>
    <lineage>
        <taxon>Bacteria</taxon>
        <taxon>Bacillati</taxon>
        <taxon>Actinomycetota</taxon>
        <taxon>Actinomycetes</taxon>
        <taxon>Micrococcales</taxon>
        <taxon>Micrococcaceae</taxon>
        <taxon>Arthrobacter</taxon>
    </lineage>
</organism>
<evidence type="ECO:0000256" key="3">
    <source>
        <dbReference type="ARBA" id="ARBA00023125"/>
    </source>
</evidence>
<dbReference type="GO" id="GO:0000976">
    <property type="term" value="F:transcription cis-regulatory region binding"/>
    <property type="evidence" value="ECO:0007669"/>
    <property type="project" value="TreeGrafter"/>
</dbReference>
<dbReference type="AlphaFoldDB" id="A0A1H4VRB9"/>
<dbReference type="InterPro" id="IPR003012">
    <property type="entry name" value="Tet_transcr_reg_TetR"/>
</dbReference>
<dbReference type="STRING" id="156980.SAMN04489745_3290"/>
<feature type="DNA-binding region" description="H-T-H motif" evidence="5">
    <location>
        <begin position="39"/>
        <end position="58"/>
    </location>
</feature>